<sequence length="179" mass="20001">MKRDTRNGLVCQNATRRSFLAAFGLTAASGLTGRRATAASTDSFRFEITRSDEDWRSILSDDEFRILRRGGTELPGSSPLWTERRDGDYCCKGCDLLIYRGAWRVPVEKGWVFFAHSEENTVLTGIDGPVAEYGMPEDSNTTMIEAHCRRCASHLGHILLVEGRILHCINGTSLTFRPV</sequence>
<dbReference type="InterPro" id="IPR011057">
    <property type="entry name" value="Mss4-like_sf"/>
</dbReference>
<name>A0A4R6AMI6_9RHOB</name>
<evidence type="ECO:0000256" key="3">
    <source>
        <dbReference type="ARBA" id="ARBA00022723"/>
    </source>
</evidence>
<evidence type="ECO:0000256" key="4">
    <source>
        <dbReference type="ARBA" id="ARBA00022833"/>
    </source>
</evidence>
<comment type="catalytic activity">
    <reaction evidence="6">
        <text>L-methionyl-[protein] + [thioredoxin]-disulfide + H2O = L-methionyl-(R)-S-oxide-[protein] + [thioredoxin]-dithiol</text>
        <dbReference type="Rhea" id="RHEA:24164"/>
        <dbReference type="Rhea" id="RHEA-COMP:10698"/>
        <dbReference type="Rhea" id="RHEA-COMP:10700"/>
        <dbReference type="Rhea" id="RHEA-COMP:12313"/>
        <dbReference type="Rhea" id="RHEA-COMP:12314"/>
        <dbReference type="ChEBI" id="CHEBI:15377"/>
        <dbReference type="ChEBI" id="CHEBI:16044"/>
        <dbReference type="ChEBI" id="CHEBI:29950"/>
        <dbReference type="ChEBI" id="CHEBI:45764"/>
        <dbReference type="ChEBI" id="CHEBI:50058"/>
        <dbReference type="EC" id="1.8.4.12"/>
    </reaction>
</comment>
<dbReference type="GO" id="GO:0046872">
    <property type="term" value="F:metal ion binding"/>
    <property type="evidence" value="ECO:0007669"/>
    <property type="project" value="UniProtKB-KW"/>
</dbReference>
<evidence type="ECO:0000313" key="8">
    <source>
        <dbReference type="EMBL" id="TDL84602.1"/>
    </source>
</evidence>
<organism evidence="8 9">
    <name type="scientific">Meridianimarinicoccus aquatilis</name>
    <dbReference type="NCBI Taxonomy" id="2552766"/>
    <lineage>
        <taxon>Bacteria</taxon>
        <taxon>Pseudomonadati</taxon>
        <taxon>Pseudomonadota</taxon>
        <taxon>Alphaproteobacteria</taxon>
        <taxon>Rhodobacterales</taxon>
        <taxon>Paracoccaceae</taxon>
        <taxon>Meridianimarinicoccus</taxon>
    </lineage>
</organism>
<feature type="domain" description="MsrB" evidence="7">
    <location>
        <begin position="52"/>
        <end position="179"/>
    </location>
</feature>
<evidence type="ECO:0000256" key="1">
    <source>
        <dbReference type="ARBA" id="ARBA00001947"/>
    </source>
</evidence>
<dbReference type="InterPro" id="IPR002579">
    <property type="entry name" value="Met_Sox_Rdtase_MsrB_dom"/>
</dbReference>
<dbReference type="GO" id="GO:0033743">
    <property type="term" value="F:peptide-methionine (R)-S-oxide reductase activity"/>
    <property type="evidence" value="ECO:0007669"/>
    <property type="project" value="UniProtKB-EC"/>
</dbReference>
<dbReference type="InterPro" id="IPR028427">
    <property type="entry name" value="Met_Sox_Rdtase_MsrB"/>
</dbReference>
<comment type="caution">
    <text evidence="8">The sequence shown here is derived from an EMBL/GenBank/DDBJ whole genome shotgun (WGS) entry which is preliminary data.</text>
</comment>
<dbReference type="GO" id="GO:0030091">
    <property type="term" value="P:protein repair"/>
    <property type="evidence" value="ECO:0007669"/>
    <property type="project" value="InterPro"/>
</dbReference>
<dbReference type="RefSeq" id="WP_133344131.1">
    <property type="nucleotide sequence ID" value="NZ_SMZO01000062.1"/>
</dbReference>
<dbReference type="Pfam" id="PF01641">
    <property type="entry name" value="SelR"/>
    <property type="match status" value="1"/>
</dbReference>
<evidence type="ECO:0000313" key="9">
    <source>
        <dbReference type="Proteomes" id="UP000294562"/>
    </source>
</evidence>
<keyword evidence="5" id="KW-0560">Oxidoreductase</keyword>
<keyword evidence="9" id="KW-1185">Reference proteome</keyword>
<proteinExistence type="predicted"/>
<dbReference type="Gene3D" id="2.170.150.20">
    <property type="entry name" value="Peptide methionine sulfoxide reductase"/>
    <property type="match status" value="1"/>
</dbReference>
<dbReference type="OrthoDB" id="7864567at2"/>
<dbReference type="PROSITE" id="PS51790">
    <property type="entry name" value="MSRB"/>
    <property type="match status" value="1"/>
</dbReference>
<dbReference type="GO" id="GO:0006979">
    <property type="term" value="P:response to oxidative stress"/>
    <property type="evidence" value="ECO:0007669"/>
    <property type="project" value="InterPro"/>
</dbReference>
<dbReference type="SUPFAM" id="SSF51316">
    <property type="entry name" value="Mss4-like"/>
    <property type="match status" value="1"/>
</dbReference>
<dbReference type="Proteomes" id="UP000294562">
    <property type="component" value="Unassembled WGS sequence"/>
</dbReference>
<evidence type="ECO:0000256" key="2">
    <source>
        <dbReference type="ARBA" id="ARBA00012499"/>
    </source>
</evidence>
<dbReference type="AlphaFoldDB" id="A0A4R6AMI6"/>
<keyword evidence="3" id="KW-0479">Metal-binding</keyword>
<gene>
    <name evidence="8" type="ORF">E2L05_17635</name>
</gene>
<dbReference type="InterPro" id="IPR006311">
    <property type="entry name" value="TAT_signal"/>
</dbReference>
<dbReference type="PANTHER" id="PTHR46081">
    <property type="entry name" value="PEPTIDE METHIONINE SULFOXIDE REDUCTASE 2"/>
    <property type="match status" value="1"/>
</dbReference>
<dbReference type="EC" id="1.8.4.12" evidence="2"/>
<accession>A0A4R6AMI6</accession>
<evidence type="ECO:0000259" key="7">
    <source>
        <dbReference type="PROSITE" id="PS51790"/>
    </source>
</evidence>
<dbReference type="PROSITE" id="PS51318">
    <property type="entry name" value="TAT"/>
    <property type="match status" value="1"/>
</dbReference>
<dbReference type="EMBL" id="SMZO01000062">
    <property type="protein sequence ID" value="TDL84602.1"/>
    <property type="molecule type" value="Genomic_DNA"/>
</dbReference>
<protein>
    <recommendedName>
        <fullName evidence="2">peptide-methionine (R)-S-oxide reductase</fullName>
        <ecNumber evidence="2">1.8.4.12</ecNumber>
    </recommendedName>
</protein>
<dbReference type="PANTHER" id="PTHR46081:SF8">
    <property type="entry name" value="PEPTIDE METHIONINE SULFOXIDE REDUCTASE 2"/>
    <property type="match status" value="1"/>
</dbReference>
<reference evidence="8 9" key="1">
    <citation type="submission" date="2019-03" db="EMBL/GenBank/DDBJ databases">
        <title>Rhodobacteraceae bacterium SM1902, a new member of the family Rhodobacteraceae isolated from Yantai.</title>
        <authorList>
            <person name="Sun Y."/>
        </authorList>
    </citation>
    <scope>NUCLEOTIDE SEQUENCE [LARGE SCALE GENOMIC DNA]</scope>
    <source>
        <strain evidence="8 9">SM1902</strain>
    </source>
</reference>
<evidence type="ECO:0000256" key="5">
    <source>
        <dbReference type="ARBA" id="ARBA00023002"/>
    </source>
</evidence>
<comment type="cofactor">
    <cofactor evidence="1">
        <name>Zn(2+)</name>
        <dbReference type="ChEBI" id="CHEBI:29105"/>
    </cofactor>
</comment>
<evidence type="ECO:0000256" key="6">
    <source>
        <dbReference type="ARBA" id="ARBA00048488"/>
    </source>
</evidence>
<keyword evidence="4" id="KW-0862">Zinc</keyword>